<protein>
    <submittedName>
        <fullName evidence="2">Uroporphyrinogen III methyltransferase</fullName>
    </submittedName>
</protein>
<organism evidence="2 3">
    <name type="scientific">Algimonas ampicilliniresistens</name>
    <dbReference type="NCBI Taxonomy" id="1298735"/>
    <lineage>
        <taxon>Bacteria</taxon>
        <taxon>Pseudomonadati</taxon>
        <taxon>Pseudomonadota</taxon>
        <taxon>Alphaproteobacteria</taxon>
        <taxon>Maricaulales</taxon>
        <taxon>Robiginitomaculaceae</taxon>
        <taxon>Algimonas</taxon>
    </lineage>
</organism>
<feature type="domain" description="Tetrapyrrole biosynthesis uroporphyrinogen III synthase" evidence="1">
    <location>
        <begin position="18"/>
        <end position="211"/>
    </location>
</feature>
<dbReference type="EMBL" id="BSNK01000001">
    <property type="protein sequence ID" value="GLQ23032.1"/>
    <property type="molecule type" value="Genomic_DNA"/>
</dbReference>
<keyword evidence="2" id="KW-0489">Methyltransferase</keyword>
<dbReference type="GO" id="GO:0008168">
    <property type="term" value="F:methyltransferase activity"/>
    <property type="evidence" value="ECO:0007669"/>
    <property type="project" value="UniProtKB-KW"/>
</dbReference>
<evidence type="ECO:0000313" key="2">
    <source>
        <dbReference type="EMBL" id="GLQ23032.1"/>
    </source>
</evidence>
<sequence>MTTRIWITRTEPAAQRSADAWREAGFEPVIAPLLTVHPIPQTEAISDQATLIFTSAHGVRHCGIKGHGRLIYTVGDATACVAREYGFSHIVSAGGDWKSLVQAIEITENPIVHMSGETIRGAVVETLTERGMRARRQIVYTTNSVTNWPVDLEQIEAVALYSPMASSTLMTLPKRDLSNLTAYCLSPNVAAPLGRLKTRIAERPTEAALIACSRPAEV</sequence>
<dbReference type="GO" id="GO:0032259">
    <property type="term" value="P:methylation"/>
    <property type="evidence" value="ECO:0007669"/>
    <property type="project" value="UniProtKB-KW"/>
</dbReference>
<accession>A0ABQ5V9L5</accession>
<comment type="caution">
    <text evidence="2">The sequence shown here is derived from an EMBL/GenBank/DDBJ whole genome shotgun (WGS) entry which is preliminary data.</text>
</comment>
<keyword evidence="3" id="KW-1185">Reference proteome</keyword>
<dbReference type="InterPro" id="IPR003754">
    <property type="entry name" value="4pyrrol_synth_uPrphyn_synth"/>
</dbReference>
<dbReference type="SUPFAM" id="SSF69618">
    <property type="entry name" value="HemD-like"/>
    <property type="match status" value="1"/>
</dbReference>
<keyword evidence="2" id="KW-0808">Transferase</keyword>
<proteinExistence type="predicted"/>
<dbReference type="Proteomes" id="UP001161391">
    <property type="component" value="Unassembled WGS sequence"/>
</dbReference>
<dbReference type="CDD" id="cd06578">
    <property type="entry name" value="HemD"/>
    <property type="match status" value="1"/>
</dbReference>
<gene>
    <name evidence="2" type="ORF">GCM10007853_09060</name>
</gene>
<dbReference type="InterPro" id="IPR036108">
    <property type="entry name" value="4pyrrol_syn_uPrphyn_synt_sf"/>
</dbReference>
<dbReference type="Gene3D" id="3.40.50.10090">
    <property type="match status" value="2"/>
</dbReference>
<evidence type="ECO:0000313" key="3">
    <source>
        <dbReference type="Proteomes" id="UP001161391"/>
    </source>
</evidence>
<dbReference type="Pfam" id="PF02602">
    <property type="entry name" value="HEM4"/>
    <property type="match status" value="1"/>
</dbReference>
<evidence type="ECO:0000259" key="1">
    <source>
        <dbReference type="Pfam" id="PF02602"/>
    </source>
</evidence>
<reference evidence="2" key="2">
    <citation type="submission" date="2023-01" db="EMBL/GenBank/DDBJ databases">
        <title>Draft genome sequence of Algimonas ampicilliniresistens strain NBRC 108219.</title>
        <authorList>
            <person name="Sun Q."/>
            <person name="Mori K."/>
        </authorList>
    </citation>
    <scope>NUCLEOTIDE SEQUENCE</scope>
    <source>
        <strain evidence="2">NBRC 108219</strain>
    </source>
</reference>
<dbReference type="RefSeq" id="WP_284388033.1">
    <property type="nucleotide sequence ID" value="NZ_BSNK01000001.1"/>
</dbReference>
<name>A0ABQ5V9L5_9PROT</name>
<reference evidence="2" key="1">
    <citation type="journal article" date="2014" name="Int. J. Syst. Evol. Microbiol.">
        <title>Complete genome of a new Firmicutes species belonging to the dominant human colonic microbiota ('Ruminococcus bicirculans') reveals two chromosomes and a selective capacity to utilize plant glucans.</title>
        <authorList>
            <consortium name="NISC Comparative Sequencing Program"/>
            <person name="Wegmann U."/>
            <person name="Louis P."/>
            <person name="Goesmann A."/>
            <person name="Henrissat B."/>
            <person name="Duncan S.H."/>
            <person name="Flint H.J."/>
        </authorList>
    </citation>
    <scope>NUCLEOTIDE SEQUENCE</scope>
    <source>
        <strain evidence="2">NBRC 108219</strain>
    </source>
</reference>